<keyword evidence="3" id="KW-1185">Reference proteome</keyword>
<sequence length="244" mass="26605">MSAPDIALFDASVGETPAERNFRRELDAHVTTYKVSERDFPEWPGADGSWPHDGVVVSGSQTSVYDDEPWMSTLEELVADLHELGVPMLGVCWGHQFLASALGGRVAAMGAYELGYERIECYDDSPLFAGMPGEFVAFETHSDEVFELPPGAVALAGNDRACQAFSLGPTFGVQFHPEYDLETVRAVTERKREEGVPSEAVDAVLAAATPERHAETEVAKGVFENFLTVVEDVRERRLPPAGTD</sequence>
<dbReference type="CDD" id="cd01741">
    <property type="entry name" value="GATase1_1"/>
    <property type="match status" value="1"/>
</dbReference>
<dbReference type="PROSITE" id="PS51273">
    <property type="entry name" value="GATASE_TYPE_1"/>
    <property type="match status" value="1"/>
</dbReference>
<feature type="domain" description="Glutamine amidotransferase" evidence="1">
    <location>
        <begin position="25"/>
        <end position="183"/>
    </location>
</feature>
<dbReference type="Proteomes" id="UP001570511">
    <property type="component" value="Unassembled WGS sequence"/>
</dbReference>
<protein>
    <submittedName>
        <fullName evidence="2">Type 1 glutamine amidotransferase</fullName>
    </submittedName>
</protein>
<evidence type="ECO:0000313" key="2">
    <source>
        <dbReference type="EMBL" id="MFA1611912.1"/>
    </source>
</evidence>
<comment type="caution">
    <text evidence="2">The sequence shown here is derived from an EMBL/GenBank/DDBJ whole genome shotgun (WGS) entry which is preliminary data.</text>
</comment>
<evidence type="ECO:0000313" key="3">
    <source>
        <dbReference type="Proteomes" id="UP001570511"/>
    </source>
</evidence>
<dbReference type="EMBL" id="JBGNYA010000001">
    <property type="protein sequence ID" value="MFA1611912.1"/>
    <property type="molecule type" value="Genomic_DNA"/>
</dbReference>
<proteinExistence type="predicted"/>
<dbReference type="Gene3D" id="3.40.50.880">
    <property type="match status" value="1"/>
</dbReference>
<dbReference type="AlphaFoldDB" id="A0ABD5MDC6"/>
<dbReference type="RefSeq" id="WP_372390347.1">
    <property type="nucleotide sequence ID" value="NZ_JBGNYA010000001.1"/>
</dbReference>
<dbReference type="InterPro" id="IPR044992">
    <property type="entry name" value="ChyE-like"/>
</dbReference>
<organism evidence="2 3">
    <name type="scientific">Halobellus rubicundus</name>
    <dbReference type="NCBI Taxonomy" id="2996466"/>
    <lineage>
        <taxon>Archaea</taxon>
        <taxon>Methanobacteriati</taxon>
        <taxon>Methanobacteriota</taxon>
        <taxon>Stenosarchaea group</taxon>
        <taxon>Halobacteria</taxon>
        <taxon>Halobacteriales</taxon>
        <taxon>Haloferacaceae</taxon>
        <taxon>Halobellus</taxon>
    </lineage>
</organism>
<dbReference type="SUPFAM" id="SSF52317">
    <property type="entry name" value="Class I glutamine amidotransferase-like"/>
    <property type="match status" value="1"/>
</dbReference>
<dbReference type="PANTHER" id="PTHR42695">
    <property type="entry name" value="GLUTAMINE AMIDOTRANSFERASE YLR126C-RELATED"/>
    <property type="match status" value="1"/>
</dbReference>
<dbReference type="Pfam" id="PF00117">
    <property type="entry name" value="GATase"/>
    <property type="match status" value="1"/>
</dbReference>
<keyword evidence="2" id="KW-0315">Glutamine amidotransferase</keyword>
<dbReference type="PANTHER" id="PTHR42695:SF5">
    <property type="entry name" value="GLUTAMINE AMIDOTRANSFERASE YLR126C-RELATED"/>
    <property type="match status" value="1"/>
</dbReference>
<dbReference type="InterPro" id="IPR029062">
    <property type="entry name" value="Class_I_gatase-like"/>
</dbReference>
<accession>A0ABD5MDC6</accession>
<dbReference type="InterPro" id="IPR017926">
    <property type="entry name" value="GATASE"/>
</dbReference>
<name>A0ABD5MDC6_9EURY</name>
<gene>
    <name evidence="2" type="ORF">OS889_12950</name>
</gene>
<reference evidence="2 3" key="1">
    <citation type="submission" date="2024-08" db="EMBL/GenBank/DDBJ databases">
        <title>Halobellus sp. MBLA0158 whole genome sequence.</title>
        <authorList>
            <person name="Hwang C.Y."/>
            <person name="Cho E.-S."/>
            <person name="Seo M.-J."/>
        </authorList>
    </citation>
    <scope>NUCLEOTIDE SEQUENCE [LARGE SCALE GENOMIC DNA]</scope>
    <source>
        <strain evidence="2 3">MBLA0158</strain>
    </source>
</reference>
<evidence type="ECO:0000259" key="1">
    <source>
        <dbReference type="Pfam" id="PF00117"/>
    </source>
</evidence>